<protein>
    <submittedName>
        <fullName evidence="2">Osmotically inducible protein OsmC</fullName>
    </submittedName>
</protein>
<dbReference type="NCBIfam" id="TIGR03562">
    <property type="entry name" value="osmo_induc_OsmC"/>
    <property type="match status" value="1"/>
</dbReference>
<dbReference type="EMBL" id="CP011025">
    <property type="protein sequence ID" value="ATC87370.1"/>
    <property type="molecule type" value="Genomic_DNA"/>
</dbReference>
<dbReference type="GO" id="GO:0006979">
    <property type="term" value="P:response to oxidative stress"/>
    <property type="evidence" value="ECO:0007669"/>
    <property type="project" value="InterPro"/>
</dbReference>
<sequence>MTIKKTASSTWSGDIKTGKGSISTQSGALNKQPYGFNTRFEDKAGSNPEELVGAAHSACFSMALSLALGDAGFTADKIDTKATVSLNEVDDGFSVTHIALEVKARIDDIQNEQFQALCEQTKKSCPISKLLNTEISLDATLQSAF</sequence>
<feature type="compositionally biased region" description="Polar residues" evidence="1">
    <location>
        <begin position="1"/>
        <end position="12"/>
    </location>
</feature>
<dbReference type="RefSeq" id="WP_010555349.1">
    <property type="nucleotide sequence ID" value="NZ_CP011025.1"/>
</dbReference>
<feature type="region of interest" description="Disordered" evidence="1">
    <location>
        <begin position="1"/>
        <end position="26"/>
    </location>
</feature>
<organism evidence="2 3">
    <name type="scientific">Pseudoalteromonas arctica A 37-1-2</name>
    <dbReference type="NCBI Taxonomy" id="1117313"/>
    <lineage>
        <taxon>Bacteria</taxon>
        <taxon>Pseudomonadati</taxon>
        <taxon>Pseudomonadota</taxon>
        <taxon>Gammaproteobacteria</taxon>
        <taxon>Alteromonadales</taxon>
        <taxon>Pseudoalteromonadaceae</taxon>
        <taxon>Pseudoalteromonas</taxon>
    </lineage>
</organism>
<evidence type="ECO:0000313" key="2">
    <source>
        <dbReference type="EMBL" id="ATC87370.1"/>
    </source>
</evidence>
<dbReference type="PANTHER" id="PTHR42830:SF1">
    <property type="entry name" value="OSMOTICALLY INDUCIBLE FAMILY PROTEIN"/>
    <property type="match status" value="1"/>
</dbReference>
<dbReference type="KEGG" id="part:PARC_a2936"/>
<name>A0A290S818_9GAMM</name>
<dbReference type="Proteomes" id="UP000016505">
    <property type="component" value="Chromosome I"/>
</dbReference>
<dbReference type="InterPro" id="IPR052707">
    <property type="entry name" value="OsmC_Ohr_Peroxiredoxin"/>
</dbReference>
<dbReference type="AlphaFoldDB" id="A0A290S818"/>
<dbReference type="InterPro" id="IPR019904">
    <property type="entry name" value="Peroxiredoxin_OsmC"/>
</dbReference>
<dbReference type="OrthoDB" id="9807532at2"/>
<proteinExistence type="predicted"/>
<dbReference type="Gene3D" id="3.30.300.20">
    <property type="match status" value="1"/>
</dbReference>
<evidence type="ECO:0000313" key="3">
    <source>
        <dbReference type="Proteomes" id="UP000016505"/>
    </source>
</evidence>
<accession>A0A290S818</accession>
<dbReference type="InterPro" id="IPR036102">
    <property type="entry name" value="OsmC/Ohrsf"/>
</dbReference>
<dbReference type="Pfam" id="PF02566">
    <property type="entry name" value="OsmC"/>
    <property type="match status" value="1"/>
</dbReference>
<reference evidence="2 3" key="1">
    <citation type="journal article" date="2012" name="J. Bacteriol.">
        <title>Genome sequences of type strains of seven species of the marine bacterium Pseudoalteromonas.</title>
        <authorList>
            <person name="Xie B.B."/>
            <person name="Shu Y.L."/>
            <person name="Qin Q.L."/>
            <person name="Rong J.C."/>
            <person name="Zhang X.Y."/>
            <person name="Chen X.L."/>
            <person name="Shi M."/>
            <person name="He H.L."/>
            <person name="Zhou B.C."/>
            <person name="Zhang Y.Z."/>
        </authorList>
    </citation>
    <scope>NUCLEOTIDE SEQUENCE [LARGE SCALE GENOMIC DNA]</scope>
    <source>
        <strain evidence="2 3">A 37-1-2</strain>
    </source>
</reference>
<dbReference type="SUPFAM" id="SSF82784">
    <property type="entry name" value="OsmC-like"/>
    <property type="match status" value="1"/>
</dbReference>
<dbReference type="InterPro" id="IPR003718">
    <property type="entry name" value="OsmC/Ohr_fam"/>
</dbReference>
<dbReference type="InterPro" id="IPR015946">
    <property type="entry name" value="KH_dom-like_a/b"/>
</dbReference>
<gene>
    <name evidence="2" type="primary">osmC</name>
    <name evidence="2" type="ORF">PARC_a2936</name>
</gene>
<evidence type="ECO:0000256" key="1">
    <source>
        <dbReference type="SAM" id="MobiDB-lite"/>
    </source>
</evidence>
<dbReference type="GO" id="GO:0004601">
    <property type="term" value="F:peroxidase activity"/>
    <property type="evidence" value="ECO:0007669"/>
    <property type="project" value="InterPro"/>
</dbReference>
<dbReference type="PANTHER" id="PTHR42830">
    <property type="entry name" value="OSMOTICALLY INDUCIBLE FAMILY PROTEIN"/>
    <property type="match status" value="1"/>
</dbReference>